<proteinExistence type="predicted"/>
<protein>
    <submittedName>
        <fullName evidence="2">Carbon storage regulator</fullName>
    </submittedName>
</protein>
<dbReference type="KEGG" id="snep:Enr13x_70490"/>
<dbReference type="AlphaFoldDB" id="A0A518I1Z8"/>
<dbReference type="GO" id="GO:0003723">
    <property type="term" value="F:RNA binding"/>
    <property type="evidence" value="ECO:0007669"/>
    <property type="project" value="InterPro"/>
</dbReference>
<dbReference type="GO" id="GO:0006402">
    <property type="term" value="P:mRNA catabolic process"/>
    <property type="evidence" value="ECO:0007669"/>
    <property type="project" value="InterPro"/>
</dbReference>
<organism evidence="2 3">
    <name type="scientific">Stieleria neptunia</name>
    <dbReference type="NCBI Taxonomy" id="2527979"/>
    <lineage>
        <taxon>Bacteria</taxon>
        <taxon>Pseudomonadati</taxon>
        <taxon>Planctomycetota</taxon>
        <taxon>Planctomycetia</taxon>
        <taxon>Pirellulales</taxon>
        <taxon>Pirellulaceae</taxon>
        <taxon>Stieleria</taxon>
    </lineage>
</organism>
<dbReference type="SUPFAM" id="SSF117130">
    <property type="entry name" value="CsrA-like"/>
    <property type="match status" value="1"/>
</dbReference>
<dbReference type="InterPro" id="IPR003751">
    <property type="entry name" value="CsrA"/>
</dbReference>
<dbReference type="InterPro" id="IPR036107">
    <property type="entry name" value="CsrA_sf"/>
</dbReference>
<accession>A0A518I1Z8</accession>
<evidence type="ECO:0000313" key="3">
    <source>
        <dbReference type="Proteomes" id="UP000319004"/>
    </source>
</evidence>
<evidence type="ECO:0000256" key="1">
    <source>
        <dbReference type="SAM" id="Coils"/>
    </source>
</evidence>
<name>A0A518I1Z8_9BACT</name>
<gene>
    <name evidence="2" type="ORF">Enr13x_70490</name>
</gene>
<dbReference type="RefSeq" id="WP_197455550.1">
    <property type="nucleotide sequence ID" value="NZ_CP037423.1"/>
</dbReference>
<dbReference type="Gene3D" id="2.60.40.4380">
    <property type="entry name" value="Translational regulator CsrA"/>
    <property type="match status" value="1"/>
</dbReference>
<dbReference type="Proteomes" id="UP000319004">
    <property type="component" value="Chromosome"/>
</dbReference>
<sequence length="196" mass="21183">MLVLSRRENERIDLLGLGVSVEVVRLTRSRATLAIDAPQHIRVVRHEMRPRGNEAAAREAFWAVVRREVMSMIQAEINATTTKLKLAQEMLLAGDHDDALTALGEAMAELEVLRREASNLESARFEACGESEAADDWTVAGGVAESSVGYANSAAGEMADQTDTVWVVGSPDDSLQSGYEFMPDPDAVTVVVLALG</sequence>
<feature type="coiled-coil region" evidence="1">
    <location>
        <begin position="96"/>
        <end position="123"/>
    </location>
</feature>
<dbReference type="EMBL" id="CP037423">
    <property type="protein sequence ID" value="QDV47140.1"/>
    <property type="molecule type" value="Genomic_DNA"/>
</dbReference>
<dbReference type="Pfam" id="PF02599">
    <property type="entry name" value="CsrA"/>
    <property type="match status" value="1"/>
</dbReference>
<keyword evidence="3" id="KW-1185">Reference proteome</keyword>
<evidence type="ECO:0000313" key="2">
    <source>
        <dbReference type="EMBL" id="QDV47140.1"/>
    </source>
</evidence>
<reference evidence="2 3" key="1">
    <citation type="submission" date="2019-03" db="EMBL/GenBank/DDBJ databases">
        <title>Deep-cultivation of Planctomycetes and their phenomic and genomic characterization uncovers novel biology.</title>
        <authorList>
            <person name="Wiegand S."/>
            <person name="Jogler M."/>
            <person name="Boedeker C."/>
            <person name="Pinto D."/>
            <person name="Vollmers J."/>
            <person name="Rivas-Marin E."/>
            <person name="Kohn T."/>
            <person name="Peeters S.H."/>
            <person name="Heuer A."/>
            <person name="Rast P."/>
            <person name="Oberbeckmann S."/>
            <person name="Bunk B."/>
            <person name="Jeske O."/>
            <person name="Meyerdierks A."/>
            <person name="Storesund J.E."/>
            <person name="Kallscheuer N."/>
            <person name="Luecker S."/>
            <person name="Lage O.M."/>
            <person name="Pohl T."/>
            <person name="Merkel B.J."/>
            <person name="Hornburger P."/>
            <person name="Mueller R.-W."/>
            <person name="Bruemmer F."/>
            <person name="Labrenz M."/>
            <person name="Spormann A.M."/>
            <person name="Op den Camp H."/>
            <person name="Overmann J."/>
            <person name="Amann R."/>
            <person name="Jetten M.S.M."/>
            <person name="Mascher T."/>
            <person name="Medema M.H."/>
            <person name="Devos D.P."/>
            <person name="Kaster A.-K."/>
            <person name="Ovreas L."/>
            <person name="Rohde M."/>
            <person name="Galperin M.Y."/>
            <person name="Jogler C."/>
        </authorList>
    </citation>
    <scope>NUCLEOTIDE SEQUENCE [LARGE SCALE GENOMIC DNA]</scope>
    <source>
        <strain evidence="2 3">Enr13</strain>
    </source>
</reference>
<dbReference type="GO" id="GO:0006109">
    <property type="term" value="P:regulation of carbohydrate metabolic process"/>
    <property type="evidence" value="ECO:0007669"/>
    <property type="project" value="InterPro"/>
</dbReference>
<keyword evidence="1" id="KW-0175">Coiled coil</keyword>